<evidence type="ECO:0000256" key="4">
    <source>
        <dbReference type="ARBA" id="ARBA00023125"/>
    </source>
</evidence>
<evidence type="ECO:0000313" key="9">
    <source>
        <dbReference type="Proteomes" id="UP001610432"/>
    </source>
</evidence>
<dbReference type="PANTHER" id="PTHR36206:SF14">
    <property type="entry name" value="ZN(2)-C6 FUNGAL-TYPE DOMAIN-CONTAINING PROTEIN-RELATED"/>
    <property type="match status" value="1"/>
</dbReference>
<evidence type="ECO:0000256" key="6">
    <source>
        <dbReference type="ARBA" id="ARBA00023242"/>
    </source>
</evidence>
<dbReference type="PROSITE" id="PS50048">
    <property type="entry name" value="ZN2_CY6_FUNGAL_2"/>
    <property type="match status" value="1"/>
</dbReference>
<evidence type="ECO:0000256" key="2">
    <source>
        <dbReference type="ARBA" id="ARBA00022833"/>
    </source>
</evidence>
<proteinExistence type="predicted"/>
<dbReference type="SMART" id="SM00066">
    <property type="entry name" value="GAL4"/>
    <property type="match status" value="1"/>
</dbReference>
<keyword evidence="2" id="KW-0862">Zinc</keyword>
<evidence type="ECO:0000313" key="8">
    <source>
        <dbReference type="EMBL" id="KAL2864965.1"/>
    </source>
</evidence>
<name>A0ABR4LKA8_9EURO</name>
<protein>
    <recommendedName>
        <fullName evidence="7">Zn(2)-C6 fungal-type domain-containing protein</fullName>
    </recommendedName>
</protein>
<dbReference type="Gene3D" id="4.10.240.10">
    <property type="entry name" value="Zn(2)-C6 fungal-type DNA-binding domain"/>
    <property type="match status" value="1"/>
</dbReference>
<dbReference type="InterPro" id="IPR052360">
    <property type="entry name" value="Transcr_Regulatory_Proteins"/>
</dbReference>
<organism evidence="8 9">
    <name type="scientific">Aspergillus lucknowensis</name>
    <dbReference type="NCBI Taxonomy" id="176173"/>
    <lineage>
        <taxon>Eukaryota</taxon>
        <taxon>Fungi</taxon>
        <taxon>Dikarya</taxon>
        <taxon>Ascomycota</taxon>
        <taxon>Pezizomycotina</taxon>
        <taxon>Eurotiomycetes</taxon>
        <taxon>Eurotiomycetidae</taxon>
        <taxon>Eurotiales</taxon>
        <taxon>Aspergillaceae</taxon>
        <taxon>Aspergillus</taxon>
        <taxon>Aspergillus subgen. Nidulantes</taxon>
    </lineage>
</organism>
<gene>
    <name evidence="8" type="ORF">BJX67DRAFT_198049</name>
</gene>
<dbReference type="Proteomes" id="UP001610432">
    <property type="component" value="Unassembled WGS sequence"/>
</dbReference>
<accession>A0ABR4LKA8</accession>
<evidence type="ECO:0000259" key="7">
    <source>
        <dbReference type="PROSITE" id="PS50048"/>
    </source>
</evidence>
<dbReference type="PROSITE" id="PS00463">
    <property type="entry name" value="ZN2_CY6_FUNGAL_1"/>
    <property type="match status" value="1"/>
</dbReference>
<keyword evidence="6" id="KW-0539">Nucleus</keyword>
<dbReference type="EMBL" id="JBFXLQ010000036">
    <property type="protein sequence ID" value="KAL2864965.1"/>
    <property type="molecule type" value="Genomic_DNA"/>
</dbReference>
<evidence type="ECO:0000256" key="5">
    <source>
        <dbReference type="ARBA" id="ARBA00023163"/>
    </source>
</evidence>
<dbReference type="GeneID" id="98140492"/>
<evidence type="ECO:0000256" key="3">
    <source>
        <dbReference type="ARBA" id="ARBA00023015"/>
    </source>
</evidence>
<dbReference type="InterPro" id="IPR036864">
    <property type="entry name" value="Zn2-C6_fun-type_DNA-bd_sf"/>
</dbReference>
<keyword evidence="1" id="KW-0479">Metal-binding</keyword>
<dbReference type="RefSeq" id="XP_070883944.1">
    <property type="nucleotide sequence ID" value="XM_071025420.1"/>
</dbReference>
<dbReference type="Pfam" id="PF00172">
    <property type="entry name" value="Zn_clus"/>
    <property type="match status" value="1"/>
</dbReference>
<dbReference type="CDD" id="cd00067">
    <property type="entry name" value="GAL4"/>
    <property type="match status" value="1"/>
</dbReference>
<keyword evidence="4" id="KW-0238">DNA-binding</keyword>
<keyword evidence="9" id="KW-1185">Reference proteome</keyword>
<dbReference type="SUPFAM" id="SSF57701">
    <property type="entry name" value="Zn2/Cys6 DNA-binding domain"/>
    <property type="match status" value="1"/>
</dbReference>
<reference evidence="8 9" key="1">
    <citation type="submission" date="2024-07" db="EMBL/GenBank/DDBJ databases">
        <title>Section-level genome sequencing and comparative genomics of Aspergillus sections Usti and Cavernicolus.</title>
        <authorList>
            <consortium name="Lawrence Berkeley National Laboratory"/>
            <person name="Nybo J.L."/>
            <person name="Vesth T.C."/>
            <person name="Theobald S."/>
            <person name="Frisvad J.C."/>
            <person name="Larsen T.O."/>
            <person name="Kjaerboelling I."/>
            <person name="Rothschild-Mancinelli K."/>
            <person name="Lyhne E.K."/>
            <person name="Kogle M.E."/>
            <person name="Barry K."/>
            <person name="Clum A."/>
            <person name="Na H."/>
            <person name="Ledsgaard L."/>
            <person name="Lin J."/>
            <person name="Lipzen A."/>
            <person name="Kuo A."/>
            <person name="Riley R."/>
            <person name="Mondo S."/>
            <person name="Labutti K."/>
            <person name="Haridas S."/>
            <person name="Pangalinan J."/>
            <person name="Salamov A.A."/>
            <person name="Simmons B.A."/>
            <person name="Magnuson J.K."/>
            <person name="Chen J."/>
            <person name="Drula E."/>
            <person name="Henrissat B."/>
            <person name="Wiebenga A."/>
            <person name="Lubbers R.J."/>
            <person name="Gomes A.C."/>
            <person name="Macurrencykelacurrency M.R."/>
            <person name="Stajich J."/>
            <person name="Grigoriev I.V."/>
            <person name="Mortensen U.H."/>
            <person name="De Vries R.P."/>
            <person name="Baker S.E."/>
            <person name="Andersen M.R."/>
        </authorList>
    </citation>
    <scope>NUCLEOTIDE SEQUENCE [LARGE SCALE GENOMIC DNA]</scope>
    <source>
        <strain evidence="8 9">CBS 449.75</strain>
    </source>
</reference>
<dbReference type="InterPro" id="IPR001138">
    <property type="entry name" value="Zn2Cys6_DnaBD"/>
</dbReference>
<dbReference type="PANTHER" id="PTHR36206">
    <property type="entry name" value="ASPERCRYPTIN BIOSYNTHESIS CLUSTER-SPECIFIC TRANSCRIPTION REGULATOR ATNN-RELATED"/>
    <property type="match status" value="1"/>
</dbReference>
<sequence>MSTLIRSRVGRLKSRTGCNTCKIRRVKCGEEKPHCIRCTSTGRQCDYGGPSAPERYTGVPRILPTASRESRERRAFEYYFFQAAPSLSDALDLTFWRGTVLQICGSEPAVWDAIVALSTLYEHPPLVKVPPTYQVEHSDRLVFPQSQSHREALLWYSRSLRGIQGQIERGVADYTVALVTCVLFLCIEILQGNVKAALELYSRGSQLLSSARTISRLQEAIKPILVRIGTSAIIINGVEPTPDRKPISRSSDVPFTSLFGARTALHKLVADWKVFDCDCAVYRQETHKDPDLRMPHTLQQRQNALEGRLLAWYQQFCAICGASAIKPFSPQTLPTEQQGVIAILLMTYKSILILTRTGLSITETCYDAHEAEFADIIAYAPTALAATATENGQQPPFIFDMGSGTSLFITALKCRSPSLRRQALRFLHQSPPLQGMYFSHSASGFLAAIVAVEERGSRCSEEELSLDGLLGSPGCIPPESQRVFSLHRVPWRTAEGEMRTALKYSRREIIDGEMHVFNETVVLPARSPHKALSVL</sequence>
<keyword evidence="5" id="KW-0804">Transcription</keyword>
<evidence type="ECO:0000256" key="1">
    <source>
        <dbReference type="ARBA" id="ARBA00022723"/>
    </source>
</evidence>
<comment type="caution">
    <text evidence="8">The sequence shown here is derived from an EMBL/GenBank/DDBJ whole genome shotgun (WGS) entry which is preliminary data.</text>
</comment>
<keyword evidence="3" id="KW-0805">Transcription regulation</keyword>
<dbReference type="Pfam" id="PF11951">
    <property type="entry name" value="Fungal_trans_2"/>
    <property type="match status" value="1"/>
</dbReference>
<dbReference type="InterPro" id="IPR021858">
    <property type="entry name" value="Fun_TF"/>
</dbReference>
<feature type="domain" description="Zn(2)-C6 fungal-type" evidence="7">
    <location>
        <begin position="17"/>
        <end position="47"/>
    </location>
</feature>